<feature type="region of interest" description="Disordered" evidence="1">
    <location>
        <begin position="272"/>
        <end position="309"/>
    </location>
</feature>
<reference evidence="3 4" key="1">
    <citation type="submission" date="2019-07" db="EMBL/GenBank/DDBJ databases">
        <title>Genomic Encyclopedia of Archaeal and Bacterial Type Strains, Phase II (KMG-II): from individual species to whole genera.</title>
        <authorList>
            <person name="Goeker M."/>
        </authorList>
    </citation>
    <scope>NUCLEOTIDE SEQUENCE [LARGE SCALE GENOMIC DNA]</scope>
    <source>
        <strain evidence="3 4">DSM 46842</strain>
    </source>
</reference>
<evidence type="ECO:0000256" key="1">
    <source>
        <dbReference type="SAM" id="MobiDB-lite"/>
    </source>
</evidence>
<feature type="transmembrane region" description="Helical" evidence="2">
    <location>
        <begin position="107"/>
        <end position="130"/>
    </location>
</feature>
<protein>
    <submittedName>
        <fullName evidence="3">Uncharacterized protein</fullName>
    </submittedName>
</protein>
<feature type="compositionally biased region" description="Low complexity" evidence="1">
    <location>
        <begin position="131"/>
        <end position="143"/>
    </location>
</feature>
<sequence>MLGGMDDSAAWLLVGAVLGVLAVVAVALCVAAARVLARGGAARRRPGATPRPVPATAGPVDDLADFLEHPPGTRPAGPGPAGWAALAPPPPAPAAPPARRDDGRRRALVPLAAGGLVALAVVGTAAAVVAGSGTGDRPPAAATRPREGAPAGGGGAERPVVAELSAAGLVLEPRAVGITAAYPELRLGFGDGGAQLDLRLPTYNCLTTAPPPDPVAAGCAAAQVEHASLSTPRLRVERNGEELTLRGEVATSTRPGGSPPEPTGRVYDLELTLAPGGGPGTGSSFVGELTLGSGTAPVAPAESTGRTPD</sequence>
<evidence type="ECO:0000313" key="4">
    <source>
        <dbReference type="Proteomes" id="UP000322499"/>
    </source>
</evidence>
<name>A0A5S5D3Y7_9ACTN</name>
<dbReference type="EMBL" id="VNHW01000002">
    <property type="protein sequence ID" value="TYP89886.1"/>
    <property type="molecule type" value="Genomic_DNA"/>
</dbReference>
<dbReference type="Proteomes" id="UP000322499">
    <property type="component" value="Unassembled WGS sequence"/>
</dbReference>
<feature type="region of interest" description="Disordered" evidence="1">
    <location>
        <begin position="131"/>
        <end position="157"/>
    </location>
</feature>
<proteinExistence type="predicted"/>
<evidence type="ECO:0000313" key="3">
    <source>
        <dbReference type="EMBL" id="TYP89886.1"/>
    </source>
</evidence>
<evidence type="ECO:0000256" key="2">
    <source>
        <dbReference type="SAM" id="Phobius"/>
    </source>
</evidence>
<feature type="compositionally biased region" description="Low complexity" evidence="1">
    <location>
        <begin position="47"/>
        <end position="60"/>
    </location>
</feature>
<feature type="compositionally biased region" description="Pro residues" evidence="1">
    <location>
        <begin position="87"/>
        <end position="96"/>
    </location>
</feature>
<keyword evidence="2" id="KW-0472">Membrane</keyword>
<keyword evidence="2" id="KW-0812">Transmembrane</keyword>
<accession>A0A5S5D3Y7</accession>
<feature type="region of interest" description="Disordered" evidence="1">
    <location>
        <begin position="41"/>
        <end position="102"/>
    </location>
</feature>
<comment type="caution">
    <text evidence="3">The sequence shown here is derived from an EMBL/GenBank/DDBJ whole genome shotgun (WGS) entry which is preliminary data.</text>
</comment>
<feature type="transmembrane region" description="Helical" evidence="2">
    <location>
        <begin position="12"/>
        <end position="37"/>
    </location>
</feature>
<keyword evidence="2" id="KW-1133">Transmembrane helix</keyword>
<keyword evidence="4" id="KW-1185">Reference proteome</keyword>
<gene>
    <name evidence="3" type="ORF">BD833_102363</name>
</gene>
<dbReference type="AlphaFoldDB" id="A0A5S5D3Y7"/>
<organism evidence="3 4">
    <name type="scientific">Blastococcus xanthinilyticus</name>
    <dbReference type="NCBI Taxonomy" id="1564164"/>
    <lineage>
        <taxon>Bacteria</taxon>
        <taxon>Bacillati</taxon>
        <taxon>Actinomycetota</taxon>
        <taxon>Actinomycetes</taxon>
        <taxon>Geodermatophilales</taxon>
        <taxon>Geodermatophilaceae</taxon>
        <taxon>Blastococcus</taxon>
    </lineage>
</organism>